<dbReference type="GO" id="GO:0005794">
    <property type="term" value="C:Golgi apparatus"/>
    <property type="evidence" value="ECO:0007669"/>
    <property type="project" value="TreeGrafter"/>
</dbReference>
<feature type="transmembrane region" description="Helical" evidence="2">
    <location>
        <begin position="231"/>
        <end position="252"/>
    </location>
</feature>
<protein>
    <submittedName>
        <fullName evidence="3">Uncharacterized protein</fullName>
    </submittedName>
</protein>
<gene>
    <name evidence="3" type="ORF">BDA99DRAFT_564822</name>
</gene>
<dbReference type="InterPro" id="IPR040410">
    <property type="entry name" value="UPF0658_Golgi"/>
</dbReference>
<feature type="transmembrane region" description="Helical" evidence="2">
    <location>
        <begin position="199"/>
        <end position="219"/>
    </location>
</feature>
<feature type="region of interest" description="Disordered" evidence="1">
    <location>
        <begin position="302"/>
        <end position="413"/>
    </location>
</feature>
<comment type="caution">
    <text evidence="3">The sequence shown here is derived from an EMBL/GenBank/DDBJ whole genome shotgun (WGS) entry which is preliminary data.</text>
</comment>
<dbReference type="PANTHER" id="PTHR34391">
    <property type="entry name" value="UPF0658 GOLGI APPARATUS MEMBRANE PROTEIN C1952.10C-RELATED"/>
    <property type="match status" value="1"/>
</dbReference>
<feature type="compositionally biased region" description="Low complexity" evidence="1">
    <location>
        <begin position="358"/>
        <end position="380"/>
    </location>
</feature>
<reference evidence="3" key="2">
    <citation type="submission" date="2023-02" db="EMBL/GenBank/DDBJ databases">
        <authorList>
            <consortium name="DOE Joint Genome Institute"/>
            <person name="Mondo S.J."/>
            <person name="Chang Y."/>
            <person name="Wang Y."/>
            <person name="Ahrendt S."/>
            <person name="Andreopoulos W."/>
            <person name="Barry K."/>
            <person name="Beard J."/>
            <person name="Benny G.L."/>
            <person name="Blankenship S."/>
            <person name="Bonito G."/>
            <person name="Cuomo C."/>
            <person name="Desiro A."/>
            <person name="Gervers K.A."/>
            <person name="Hundley H."/>
            <person name="Kuo A."/>
            <person name="LaButti K."/>
            <person name="Lang B.F."/>
            <person name="Lipzen A."/>
            <person name="O'Donnell K."/>
            <person name="Pangilinan J."/>
            <person name="Reynolds N."/>
            <person name="Sandor L."/>
            <person name="Smith M.W."/>
            <person name="Tsang A."/>
            <person name="Grigoriev I.V."/>
            <person name="Stajich J.E."/>
            <person name="Spatafora J.W."/>
        </authorList>
    </citation>
    <scope>NUCLEOTIDE SEQUENCE</scope>
    <source>
        <strain evidence="3">RSA 2281</strain>
    </source>
</reference>
<accession>A0AAD5P8I6</accession>
<dbReference type="EMBL" id="JAIXMP010000039">
    <property type="protein sequence ID" value="KAI9248205.1"/>
    <property type="molecule type" value="Genomic_DNA"/>
</dbReference>
<keyword evidence="4" id="KW-1185">Reference proteome</keyword>
<proteinExistence type="predicted"/>
<evidence type="ECO:0000313" key="4">
    <source>
        <dbReference type="Proteomes" id="UP001209540"/>
    </source>
</evidence>
<keyword evidence="2" id="KW-0472">Membrane</keyword>
<feature type="compositionally biased region" description="Polar residues" evidence="1">
    <location>
        <begin position="305"/>
        <end position="314"/>
    </location>
</feature>
<reference evidence="3" key="1">
    <citation type="journal article" date="2022" name="IScience">
        <title>Evolution of zygomycete secretomes and the origins of terrestrial fungal ecologies.</title>
        <authorList>
            <person name="Chang Y."/>
            <person name="Wang Y."/>
            <person name="Mondo S."/>
            <person name="Ahrendt S."/>
            <person name="Andreopoulos W."/>
            <person name="Barry K."/>
            <person name="Beard J."/>
            <person name="Benny G.L."/>
            <person name="Blankenship S."/>
            <person name="Bonito G."/>
            <person name="Cuomo C."/>
            <person name="Desiro A."/>
            <person name="Gervers K.A."/>
            <person name="Hundley H."/>
            <person name="Kuo A."/>
            <person name="LaButti K."/>
            <person name="Lang B.F."/>
            <person name="Lipzen A."/>
            <person name="O'Donnell K."/>
            <person name="Pangilinan J."/>
            <person name="Reynolds N."/>
            <person name="Sandor L."/>
            <person name="Smith M.E."/>
            <person name="Tsang A."/>
            <person name="Grigoriev I.V."/>
            <person name="Stajich J.E."/>
            <person name="Spatafora J.W."/>
        </authorList>
    </citation>
    <scope>NUCLEOTIDE SEQUENCE</scope>
    <source>
        <strain evidence="3">RSA 2281</strain>
    </source>
</reference>
<dbReference type="PANTHER" id="PTHR34391:SF2">
    <property type="entry name" value="TRP C-TERMINAL DOMAIN-CONTAINING PROTEIN"/>
    <property type="match status" value="1"/>
</dbReference>
<organism evidence="3 4">
    <name type="scientific">Phascolomyces articulosus</name>
    <dbReference type="NCBI Taxonomy" id="60185"/>
    <lineage>
        <taxon>Eukaryota</taxon>
        <taxon>Fungi</taxon>
        <taxon>Fungi incertae sedis</taxon>
        <taxon>Mucoromycota</taxon>
        <taxon>Mucoromycotina</taxon>
        <taxon>Mucoromycetes</taxon>
        <taxon>Mucorales</taxon>
        <taxon>Lichtheimiaceae</taxon>
        <taxon>Phascolomyces</taxon>
    </lineage>
</organism>
<name>A0AAD5P8I6_9FUNG</name>
<evidence type="ECO:0000256" key="1">
    <source>
        <dbReference type="SAM" id="MobiDB-lite"/>
    </source>
</evidence>
<feature type="transmembrane region" description="Helical" evidence="2">
    <location>
        <begin position="173"/>
        <end position="193"/>
    </location>
</feature>
<evidence type="ECO:0000256" key="2">
    <source>
        <dbReference type="SAM" id="Phobius"/>
    </source>
</evidence>
<keyword evidence="2" id="KW-0812">Transmembrane</keyword>
<feature type="transmembrane region" description="Helical" evidence="2">
    <location>
        <begin position="128"/>
        <end position="153"/>
    </location>
</feature>
<evidence type="ECO:0000313" key="3">
    <source>
        <dbReference type="EMBL" id="KAI9248205.1"/>
    </source>
</evidence>
<dbReference type="Proteomes" id="UP001209540">
    <property type="component" value="Unassembled WGS sequence"/>
</dbReference>
<feature type="transmembrane region" description="Helical" evidence="2">
    <location>
        <begin position="258"/>
        <end position="281"/>
    </location>
</feature>
<sequence length="413" mass="47341">MHLCSPVRQRLLESRWSKWFIALALMQVIVTIPILIVTLVKVETSLTMQEPQTDIKEYLRDKVVRVRIENIWFIIYELWKLWLVIDGILQANSLTVIASAAFTCFSGALGIMQIIESVKWDNSIAVNLYLQIAMTSAVWIIAIPTSFVAFMLFKDYGWNLVERIDMYYTVQCFTLMIKIDIFFEVLLLVFYAVCANMNKSLWGAATALAILSLISLFVGRKAIADEKHWMMSLFSLFQGAIIFVNLAVMVVVTDPTDVWYTLSIYACASIVIVIFTLYMAVRCQRNFGRGLQPHVNWSLYRKPSKTSSTTATGDHNQQQQRHGNHHHRNNRPRQQHNSNDHSISMPPPAPPPHHNDHNNNYNPLRQNLLDNNNSNNNNGNNEDDPPISSTTSSTQVPPSIFTEYYRLNDQSKR</sequence>
<feature type="transmembrane region" description="Helical" evidence="2">
    <location>
        <begin position="20"/>
        <end position="40"/>
    </location>
</feature>
<keyword evidence="2" id="KW-1133">Transmembrane helix</keyword>
<feature type="transmembrane region" description="Helical" evidence="2">
    <location>
        <begin position="96"/>
        <end position="116"/>
    </location>
</feature>
<feature type="compositionally biased region" description="Basic residues" evidence="1">
    <location>
        <begin position="322"/>
        <end position="334"/>
    </location>
</feature>
<dbReference type="AlphaFoldDB" id="A0AAD5P8I6"/>